<feature type="signal peptide" evidence="2">
    <location>
        <begin position="1"/>
        <end position="20"/>
    </location>
</feature>
<keyword evidence="2" id="KW-0732">Signal</keyword>
<dbReference type="AlphaFoldDB" id="A0A7C8JYT2"/>
<evidence type="ECO:0000256" key="2">
    <source>
        <dbReference type="SAM" id="SignalP"/>
    </source>
</evidence>
<evidence type="ECO:0000256" key="1">
    <source>
        <dbReference type="SAM" id="MobiDB-lite"/>
    </source>
</evidence>
<comment type="caution">
    <text evidence="3">The sequence shown here is derived from an EMBL/GenBank/DDBJ whole genome shotgun (WGS) entry which is preliminary data.</text>
</comment>
<gene>
    <name evidence="3" type="ORF">EYR41_005467</name>
</gene>
<organism evidence="3 4">
    <name type="scientific">Orbilia oligospora</name>
    <name type="common">Nematode-trapping fungus</name>
    <name type="synonym">Arthrobotrys oligospora</name>
    <dbReference type="NCBI Taxonomy" id="2813651"/>
    <lineage>
        <taxon>Eukaryota</taxon>
        <taxon>Fungi</taxon>
        <taxon>Dikarya</taxon>
        <taxon>Ascomycota</taxon>
        <taxon>Pezizomycotina</taxon>
        <taxon>Orbiliomycetes</taxon>
        <taxon>Orbiliales</taxon>
        <taxon>Orbiliaceae</taxon>
        <taxon>Orbilia</taxon>
    </lineage>
</organism>
<evidence type="ECO:0000313" key="4">
    <source>
        <dbReference type="Proteomes" id="UP000297595"/>
    </source>
</evidence>
<evidence type="ECO:0000313" key="3">
    <source>
        <dbReference type="EMBL" id="TGJ69421.1"/>
    </source>
</evidence>
<protein>
    <submittedName>
        <fullName evidence="3">Uncharacterized protein</fullName>
    </submittedName>
</protein>
<dbReference type="EMBL" id="SOZJ01000003">
    <property type="protein sequence ID" value="TGJ69421.1"/>
    <property type="molecule type" value="Genomic_DNA"/>
</dbReference>
<feature type="region of interest" description="Disordered" evidence="1">
    <location>
        <begin position="79"/>
        <end position="102"/>
    </location>
</feature>
<sequence>MSSLFCFVITMFSFARLGQLRKPEVGEVSKDGCFVGNRYGFFQGQVIGNRLNYTMYERGSTQSEPVGDIVVLCSTNTRKKKKSNHHQQPTQYPIAQLPMCTE</sequence>
<name>A0A7C8JYT2_ORBOL</name>
<reference evidence="3 4" key="1">
    <citation type="submission" date="2019-03" db="EMBL/GenBank/DDBJ databases">
        <title>Nematode-trapping fungi genome.</title>
        <authorList>
            <person name="Vidal-Diez De Ulzurrun G."/>
        </authorList>
    </citation>
    <scope>NUCLEOTIDE SEQUENCE [LARGE SCALE GENOMIC DNA]</scope>
    <source>
        <strain evidence="3 4">TWF154</strain>
    </source>
</reference>
<accession>A0A7C8JYT2</accession>
<feature type="chain" id="PRO_5043467450" evidence="2">
    <location>
        <begin position="21"/>
        <end position="102"/>
    </location>
</feature>
<proteinExistence type="predicted"/>
<dbReference type="Proteomes" id="UP000297595">
    <property type="component" value="Unassembled WGS sequence"/>
</dbReference>